<feature type="compositionally biased region" description="Basic and acidic residues" evidence="2">
    <location>
        <begin position="1464"/>
        <end position="1476"/>
    </location>
</feature>
<evidence type="ECO:0000256" key="2">
    <source>
        <dbReference type="SAM" id="MobiDB-lite"/>
    </source>
</evidence>
<dbReference type="Gene3D" id="2.60.40.1260">
    <property type="entry name" value="Lamin Tail domain"/>
    <property type="match status" value="1"/>
</dbReference>
<feature type="coiled-coil region" evidence="1">
    <location>
        <begin position="2660"/>
        <end position="2687"/>
    </location>
</feature>
<dbReference type="OrthoDB" id="10059871at2759"/>
<evidence type="ECO:0000313" key="5">
    <source>
        <dbReference type="EMBL" id="CAF0911220.1"/>
    </source>
</evidence>
<feature type="compositionally biased region" description="Low complexity" evidence="2">
    <location>
        <begin position="2895"/>
        <end position="2936"/>
    </location>
</feature>
<dbReference type="SUPFAM" id="SSF49562">
    <property type="entry name" value="C2 domain (Calcium/lipid-binding domain, CaLB)"/>
    <property type="match status" value="1"/>
</dbReference>
<evidence type="ECO:0008006" key="8">
    <source>
        <dbReference type="Google" id="ProtNLM"/>
    </source>
</evidence>
<dbReference type="Proteomes" id="UP000663877">
    <property type="component" value="Unassembled WGS sequence"/>
</dbReference>
<feature type="region of interest" description="Disordered" evidence="2">
    <location>
        <begin position="2330"/>
        <end position="2363"/>
    </location>
</feature>
<dbReference type="SMART" id="SM00239">
    <property type="entry name" value="C2"/>
    <property type="match status" value="1"/>
</dbReference>
<feature type="region of interest" description="Disordered" evidence="2">
    <location>
        <begin position="2716"/>
        <end position="2749"/>
    </location>
</feature>
<evidence type="ECO:0000313" key="6">
    <source>
        <dbReference type="EMBL" id="CAF1422677.1"/>
    </source>
</evidence>
<feature type="compositionally biased region" description="Low complexity" evidence="2">
    <location>
        <begin position="1487"/>
        <end position="1508"/>
    </location>
</feature>
<reference evidence="6" key="1">
    <citation type="submission" date="2021-02" db="EMBL/GenBank/DDBJ databases">
        <authorList>
            <person name="Nowell W R."/>
        </authorList>
    </citation>
    <scope>NUCLEOTIDE SEQUENCE</scope>
</reference>
<feature type="domain" description="C2" evidence="3">
    <location>
        <begin position="127"/>
        <end position="252"/>
    </location>
</feature>
<keyword evidence="7" id="KW-1185">Reference proteome</keyword>
<accession>A0A815MTI7</accession>
<feature type="compositionally biased region" description="Basic and acidic residues" evidence="2">
    <location>
        <begin position="110"/>
        <end position="125"/>
    </location>
</feature>
<dbReference type="Proteomes" id="UP000663832">
    <property type="component" value="Unassembled WGS sequence"/>
</dbReference>
<feature type="compositionally biased region" description="Polar residues" evidence="2">
    <location>
        <begin position="2871"/>
        <end position="2883"/>
    </location>
</feature>
<dbReference type="SUPFAM" id="SSF74853">
    <property type="entry name" value="Lamin A/C globular tail domain"/>
    <property type="match status" value="1"/>
</dbReference>
<keyword evidence="1" id="KW-0175">Coiled coil</keyword>
<feature type="compositionally biased region" description="Polar residues" evidence="2">
    <location>
        <begin position="1110"/>
        <end position="1121"/>
    </location>
</feature>
<evidence type="ECO:0000256" key="1">
    <source>
        <dbReference type="SAM" id="Coils"/>
    </source>
</evidence>
<evidence type="ECO:0000259" key="3">
    <source>
        <dbReference type="PROSITE" id="PS50004"/>
    </source>
</evidence>
<feature type="compositionally biased region" description="Polar residues" evidence="2">
    <location>
        <begin position="1542"/>
        <end position="1552"/>
    </location>
</feature>
<dbReference type="EMBL" id="CAJNOM010000411">
    <property type="protein sequence ID" value="CAF1422677.1"/>
    <property type="molecule type" value="Genomic_DNA"/>
</dbReference>
<feature type="compositionally biased region" description="Basic and acidic residues" evidence="2">
    <location>
        <begin position="63"/>
        <end position="76"/>
    </location>
</feature>
<feature type="compositionally biased region" description="Basic and acidic residues" evidence="2">
    <location>
        <begin position="865"/>
        <end position="880"/>
    </location>
</feature>
<feature type="region of interest" description="Disordered" evidence="2">
    <location>
        <begin position="2523"/>
        <end position="2543"/>
    </location>
</feature>
<feature type="compositionally biased region" description="Low complexity" evidence="2">
    <location>
        <begin position="1865"/>
        <end position="1874"/>
    </location>
</feature>
<feature type="region of interest" description="Disordered" evidence="2">
    <location>
        <begin position="914"/>
        <end position="1425"/>
    </location>
</feature>
<feature type="compositionally biased region" description="Polar residues" evidence="2">
    <location>
        <begin position="941"/>
        <end position="968"/>
    </location>
</feature>
<feature type="compositionally biased region" description="Low complexity" evidence="2">
    <location>
        <begin position="2531"/>
        <end position="2543"/>
    </location>
</feature>
<sequence>SGDRSSTERETGGNNYRSRDNITSGGDNRNRDELYRSGAGTSSSYDRHSSPASSTSIDNMRGNNDRHPSTIREESSRSGSTLSRLRDQGESTDRGSGGRHTGEGDDSSLEDPHERRDRLPASRKDEGYGQIRCGLRFDRARSKLIVRVYEARDLINTDKNSLSDPYVRLLLLPDKRKKTKRRTKVMKDTLAPVFDETFEYDMTYEEAKLKTLDLTVKNDRSLFSTDKVFMGQSLITLANYNLDDGSLIDDWFTLEPEGGFSNNLTLTPYVSSQPLSSNRTEPTIFEQVYGGYRRRPAMISLNTQWIPVDDRSGTYQWSGSDSSNRKVKTVTFFGTGEMRGQQSTKAVTPPSSDYTDAYLSTFASKSIPTRHIHRLSTSVFANSAPIPLKPTSTPLFTSDSIKTSQTRFENINNNNIQSSNLFDKPILPSSTRSSTYSSSFVPEKSTTYEPFSSTQYSSPQSQTFTSSYSTLLRTPTSTITSSSNPYVDNQQSYTTFQTRTQPSPSINPSIYQSQSQSSYDSIYKPIPPYSMQSYPPSNISTSSLSSSSLGSSYASTKPFETTPLSTYSNINQSYTNERIISPTPKFERPFESTPLSTYSNTNQNYTNERIISPTPKFERPFESAPLSTHSNIYQNYTNERIISPTPKFEKPIDRPETLLFQHDEDIRSTHITKPSPLYTPSPDTPTTREELKVVSEPSKQTEDLSTISSAPIQILENTLNKYDSLINQISDILASVSPLSSTVSSMSPGKSVLDYEVSSDGSPILQHKNIESRLPQQSTTVLDQSSNISRITPSHLIHDHSQDNIITARSDINSLSDTQTLSDATKEETKLSSSNETQVSSTMEDENTESIVPALDNDQFQLRSQQEKEEMKQSISDEHQTSSVITQDIEQTTPYTTEEEIKSLSLDEYQTVPTAERVEQDQVQTTSTVEENKEEIKPSSIDEQQILPTANEQNNESHTLLTEEQQTPSSVEKESEEVKIASTEDEHQVPSVTEKEEEEKEDIKTSSVDEQQLSSTTQEEQTLTSTEKVDGETNIASADEHQVPSAVKDDQETESKTLIEDQSHVESVTEEEEIKPAPTTQEVNEESKTSLKEEEQTPAPVEKIDEETKTTSIGEQLVLSTSEDDQEKEMKTLPIDEHQTPSITQEESTASLQGEQQASLLTEKEDSETKVISTDKQQIPLLNQDQNKESNISLIEEQEASTSTEKEDKESKIISTSENDQQTEIKTSYTDQSQIETVAAEEKKEETMTMSVDEHQTPSITSEESTTVLDSEQQNLSLTQQEDGETKIISVDEQQVPSVSNEDKEEETQVPFIDQVRTAPTEEEQQQTTSFIDEPKTSSISQEEKLTDSLVEDQQVPTLAEQEDKEEKKEETKTSFIDQTQHESQIEEDKKEETEQSELSVVEGENEHTKVQSDENKVTDEQAIEEATSEINDFIQQQTGLLTNVPNDVPVTDETEQALVGDISAKKIEKRVRWDETVVDNEDDEGSLSQSGTEDSSTSESSTMTTGEDNSTSSTTEKQHITTDESETTVDQSAKSLDVEPQISSDQIINPLTSTDSSITSSDIFDQPIAVSDSTEDQANSQVITTEQQSVPSDMTERQIRSVSPIESQLYDSERQVRSSSSADTRSGSITDSSKEDTFTVDEVSTAASDIISGDDFSKTVDELEQMKIESKEEPIVDEHNVELLSQISESAQHGSETTVLESQLPIVSPIDTLVNTVPNRYISSDVYHGYLGEHKQFMQNDISDIDEDDTKKSLLASLRETITAPITPLIETIQGVVSSLQTTTETHSSKTENETTLSTTDIKETDEGSEPTVNTSEESKTIFESIREAIATPITALAESIQTTVSNLQSEEQEISSTDEEKLSSSLTSSLSDNIQENVTTTEPSTDLRTEDEVSVASDAVHDETVANKTESYDGLITDNTISASSNIISTPSEEVNEQKEKTSVESLSSEIPEPTSTAIVFEQTDITDKQSATSSEEAVSSTTIPEQIDTTDKQEVIPVEATATEKSNELTTEQNIDENTSTETKTTLEILRDVVTHPLAILNEKLQSILPTSVSEQTEETTVDAMKSPTDISKETKNAVIVGQESDSTTETEKNELNETKTTFETIRDIITHPLETIQSVISSPSGEHVNISEQIENSETQSTLEQKLDSTIESEHLESEESKSTFETLRNVITHPLTTIQNIISSSTVEEGGPTVEQNISSSNIDENKDKDINTKITESNFKTDQDTITNLSTAINETVESGIPNTIDQISSSEEKEQVLTFKEPESEHNTNAEMQDLVSYQTDETISNINENLLNTIQDISNNIIQSVISNLNQNSVENQQLFSSDNDVVSSNTSKDKSESNQLITNQETNIPHNQTSISDITWTDLVGEKSSSGSRKSSFEEMKQLIEEVIQSSDNLTMEITDEKITITLPGPTQSSPTIEHTTQNTVFAPQTDDILQQSTHESQSDSSLATADINQVSTSHFHEPSPANTEDDSLELIHALQGHSIVLPSASPIQLQSAANQSSFSNSIAEKTDDQLLQAPEKSSSSTTTSSQITSSDRYVSYAIHEMGDSSQERLPQFPVAADIPFYELNKITTEENKEQQQVLPEPFIANNQVAIKDDDLTELDATENLTSFSDDIHLQKNNPEERKNEDAISTDEDVDDENFNEFEPSDISNLYRIMDEITQQNNDLSDKYDQTYQRYDISNSSSFSTKPQSDDVYIIPGYPGLWKPSADDDDSNHSGFADDEDEKNQSATTVKTKTIVRTTNPAKLQSILQQQQNSTNQDNPIRPDTVDIFNRPLHEFSFDISESDSFKTCASTINSSSTSKQQKQTDLYQIPIEEQEEHQLSPEEKILLIRERERGVSLPVTMKIDYDDMAFRLSTSTPTDVPLYSSTQAHSPLISGEPIQKTTSSSRSSTPSLSSNESDQQQQQQQKLPSSSWLNTVNTTTTTIEGPDGPLESRTTIHKSAKGPISIAECEPQGKYIVIENTSRSKNIALAGWTLHQENDNGDILTFTFPNNCLLRSNQSLKVLSKSNETERRNSDLIASLLSTWHTGSNVVTKLINAEGKVKHKHFTFNQC</sequence>
<feature type="compositionally biased region" description="Acidic residues" evidence="2">
    <location>
        <begin position="1477"/>
        <end position="1486"/>
    </location>
</feature>
<feature type="compositionally biased region" description="Basic and acidic residues" evidence="2">
    <location>
        <begin position="1128"/>
        <end position="1139"/>
    </location>
</feature>
<feature type="compositionally biased region" description="Polar residues" evidence="2">
    <location>
        <begin position="1577"/>
        <end position="1593"/>
    </location>
</feature>
<feature type="compositionally biased region" description="Polar residues" evidence="2">
    <location>
        <begin position="39"/>
        <end position="62"/>
    </location>
</feature>
<gene>
    <name evidence="5" type="ORF">BJG266_LOCUS11011</name>
    <name evidence="6" type="ORF">QVE165_LOCUS38377</name>
</gene>
<dbReference type="Gene3D" id="2.60.40.150">
    <property type="entry name" value="C2 domain"/>
    <property type="match status" value="1"/>
</dbReference>
<dbReference type="PROSITE" id="PS51841">
    <property type="entry name" value="LTD"/>
    <property type="match status" value="1"/>
</dbReference>
<dbReference type="InterPro" id="IPR035892">
    <property type="entry name" value="C2_domain_sf"/>
</dbReference>
<feature type="compositionally biased region" description="Basic and acidic residues" evidence="2">
    <location>
        <begin position="1038"/>
        <end position="1064"/>
    </location>
</feature>
<feature type="compositionally biased region" description="Basic and acidic residues" evidence="2">
    <location>
        <begin position="1240"/>
        <end position="1256"/>
    </location>
</feature>
<feature type="compositionally biased region" description="Polar residues" evidence="2">
    <location>
        <begin position="1601"/>
        <end position="1611"/>
    </location>
</feature>
<dbReference type="PANTHER" id="PTHR45761">
    <property type="entry name" value="EXTENDED SYNAPTOTAGMIN-LIKE PROTEIN 2, ISOFORM C"/>
    <property type="match status" value="1"/>
</dbReference>
<feature type="region of interest" description="Disordered" evidence="2">
    <location>
        <begin position="820"/>
        <end position="896"/>
    </location>
</feature>
<feature type="compositionally biased region" description="Basic and acidic residues" evidence="2">
    <location>
        <begin position="84"/>
        <end position="93"/>
    </location>
</feature>
<feature type="region of interest" description="Disordered" evidence="2">
    <location>
        <begin position="2871"/>
        <end position="2947"/>
    </location>
</feature>
<feature type="domain" description="LTD" evidence="4">
    <location>
        <begin position="2946"/>
        <end position="3064"/>
    </location>
</feature>
<feature type="compositionally biased region" description="Basic and acidic residues" evidence="2">
    <location>
        <begin position="1085"/>
        <end position="1095"/>
    </location>
</feature>
<dbReference type="InterPro" id="IPR051634">
    <property type="entry name" value="Extended_Synaptotagmin"/>
</dbReference>
<feature type="compositionally biased region" description="Polar residues" evidence="2">
    <location>
        <begin position="881"/>
        <end position="896"/>
    </location>
</feature>
<evidence type="ECO:0000313" key="7">
    <source>
        <dbReference type="Proteomes" id="UP000663832"/>
    </source>
</evidence>
<feature type="non-terminal residue" evidence="6">
    <location>
        <position position="3065"/>
    </location>
</feature>
<name>A0A815MTI7_9BILA</name>
<feature type="compositionally biased region" description="Polar residues" evidence="2">
    <location>
        <begin position="1213"/>
        <end position="1236"/>
    </location>
</feature>
<comment type="caution">
    <text evidence="6">The sequence shown here is derived from an EMBL/GenBank/DDBJ whole genome shotgun (WGS) entry which is preliminary data.</text>
</comment>
<feature type="compositionally biased region" description="Polar residues" evidence="2">
    <location>
        <begin position="1257"/>
        <end position="1281"/>
    </location>
</feature>
<feature type="compositionally biased region" description="Polar residues" evidence="2">
    <location>
        <begin position="1170"/>
        <end position="1193"/>
    </location>
</feature>
<evidence type="ECO:0000259" key="4">
    <source>
        <dbReference type="PROSITE" id="PS51841"/>
    </source>
</evidence>
<feature type="compositionally biased region" description="Polar residues" evidence="2">
    <location>
        <begin position="1140"/>
        <end position="1160"/>
    </location>
</feature>
<feature type="compositionally biased region" description="Basic and acidic residues" evidence="2">
    <location>
        <begin position="1405"/>
        <end position="1420"/>
    </location>
</feature>
<feature type="compositionally biased region" description="Basic and acidic residues" evidence="2">
    <location>
        <begin position="1380"/>
        <end position="1394"/>
    </location>
</feature>
<organism evidence="6 7">
    <name type="scientific">Adineta steineri</name>
    <dbReference type="NCBI Taxonomy" id="433720"/>
    <lineage>
        <taxon>Eukaryota</taxon>
        <taxon>Metazoa</taxon>
        <taxon>Spiralia</taxon>
        <taxon>Gnathifera</taxon>
        <taxon>Rotifera</taxon>
        <taxon>Eurotatoria</taxon>
        <taxon>Bdelloidea</taxon>
        <taxon>Adinetida</taxon>
        <taxon>Adinetidae</taxon>
        <taxon>Adineta</taxon>
    </lineage>
</organism>
<feature type="region of interest" description="Disordered" evidence="2">
    <location>
        <begin position="1784"/>
        <end position="1820"/>
    </location>
</feature>
<feature type="region of interest" description="Disordered" evidence="2">
    <location>
        <begin position="1456"/>
        <end position="1637"/>
    </location>
</feature>
<feature type="compositionally biased region" description="Polar residues" evidence="2">
    <location>
        <begin position="831"/>
        <end position="842"/>
    </location>
</feature>
<feature type="compositionally biased region" description="Basic and acidic residues" evidence="2">
    <location>
        <begin position="1"/>
        <end position="11"/>
    </location>
</feature>
<feature type="compositionally biased region" description="Low complexity" evidence="2">
    <location>
        <begin position="1553"/>
        <end position="1564"/>
    </location>
</feature>
<proteinExistence type="predicted"/>
<protein>
    <recommendedName>
        <fullName evidence="8">C2 domain-containing protein</fullName>
    </recommendedName>
</protein>
<feature type="compositionally biased region" description="Basic and acidic residues" evidence="2">
    <location>
        <begin position="971"/>
        <end position="988"/>
    </location>
</feature>
<feature type="compositionally biased region" description="Low complexity" evidence="2">
    <location>
        <begin position="1010"/>
        <end position="1026"/>
    </location>
</feature>
<feature type="compositionally biased region" description="Polar residues" evidence="2">
    <location>
        <begin position="1875"/>
        <end position="1886"/>
    </location>
</feature>
<feature type="region of interest" description="Disordered" evidence="2">
    <location>
        <begin position="1"/>
        <end position="125"/>
    </location>
</feature>
<feature type="compositionally biased region" description="Polar residues" evidence="2">
    <location>
        <begin position="2346"/>
        <end position="2363"/>
    </location>
</feature>
<feature type="compositionally biased region" description="Low complexity" evidence="2">
    <location>
        <begin position="1619"/>
        <end position="1629"/>
    </location>
</feature>
<feature type="region of interest" description="Disordered" evidence="2">
    <location>
        <begin position="1849"/>
        <end position="1892"/>
    </location>
</feature>
<dbReference type="EMBL" id="CAJNOI010000039">
    <property type="protein sequence ID" value="CAF0911220.1"/>
    <property type="molecule type" value="Genomic_DNA"/>
</dbReference>
<feature type="compositionally biased region" description="Polar residues" evidence="2">
    <location>
        <begin position="12"/>
        <end position="27"/>
    </location>
</feature>
<dbReference type="InterPro" id="IPR000008">
    <property type="entry name" value="C2_dom"/>
</dbReference>
<dbReference type="PANTHER" id="PTHR45761:SF1">
    <property type="entry name" value="EXTENDED SYNAPTOTAGMIN-LIKE PROTEIN 2, ISOFORM C"/>
    <property type="match status" value="1"/>
</dbReference>
<dbReference type="Pfam" id="PF00168">
    <property type="entry name" value="C2"/>
    <property type="match status" value="1"/>
</dbReference>
<dbReference type="PROSITE" id="PS50004">
    <property type="entry name" value="C2"/>
    <property type="match status" value="1"/>
</dbReference>
<dbReference type="InterPro" id="IPR001322">
    <property type="entry name" value="Lamin_tail_dom"/>
</dbReference>
<dbReference type="InterPro" id="IPR036415">
    <property type="entry name" value="Lamin_tail_dom_sf"/>
</dbReference>